<dbReference type="InterPro" id="IPR050080">
    <property type="entry name" value="RNase_PH"/>
</dbReference>
<evidence type="ECO:0000313" key="4">
    <source>
        <dbReference type="Proteomes" id="UP000017246"/>
    </source>
</evidence>
<dbReference type="PANTHER" id="PTHR11953">
    <property type="entry name" value="EXOSOME COMPLEX COMPONENT"/>
    <property type="match status" value="1"/>
</dbReference>
<dbReference type="GO" id="GO:0016075">
    <property type="term" value="P:rRNA catabolic process"/>
    <property type="evidence" value="ECO:0007669"/>
    <property type="project" value="TreeGrafter"/>
</dbReference>
<feature type="domain" description="Exoribonuclease phosphorolytic" evidence="2">
    <location>
        <begin position="18"/>
        <end position="149"/>
    </location>
</feature>
<evidence type="ECO:0000256" key="1">
    <source>
        <dbReference type="ARBA" id="ARBA00006678"/>
    </source>
</evidence>
<dbReference type="GO" id="GO:0005730">
    <property type="term" value="C:nucleolus"/>
    <property type="evidence" value="ECO:0007669"/>
    <property type="project" value="TreeGrafter"/>
</dbReference>
<keyword evidence="4" id="KW-1185">Reference proteome</keyword>
<dbReference type="PANTHER" id="PTHR11953:SF0">
    <property type="entry name" value="EXOSOME COMPLEX COMPONENT RRP41"/>
    <property type="match status" value="1"/>
</dbReference>
<accession>A0A068Y4Y8</accession>
<organism evidence="3 4">
    <name type="scientific">Echinococcus multilocularis</name>
    <name type="common">Fox tapeworm</name>
    <dbReference type="NCBI Taxonomy" id="6211"/>
    <lineage>
        <taxon>Eukaryota</taxon>
        <taxon>Metazoa</taxon>
        <taxon>Spiralia</taxon>
        <taxon>Lophotrochozoa</taxon>
        <taxon>Platyhelminthes</taxon>
        <taxon>Cestoda</taxon>
        <taxon>Eucestoda</taxon>
        <taxon>Cyclophyllidea</taxon>
        <taxon>Taeniidae</taxon>
        <taxon>Echinococcus</taxon>
    </lineage>
</organism>
<comment type="similarity">
    <text evidence="1">Belongs to the RNase PH family.</text>
</comment>
<evidence type="ECO:0000259" key="2">
    <source>
        <dbReference type="Pfam" id="PF01138"/>
    </source>
</evidence>
<dbReference type="GO" id="GO:0071051">
    <property type="term" value="P:poly(A)-dependent snoRNA 3'-end processing"/>
    <property type="evidence" value="ECO:0007669"/>
    <property type="project" value="TreeGrafter"/>
</dbReference>
<dbReference type="GO" id="GO:0000176">
    <property type="term" value="C:nuclear exosome (RNase complex)"/>
    <property type="evidence" value="ECO:0007669"/>
    <property type="project" value="TreeGrafter"/>
</dbReference>
<dbReference type="InterPro" id="IPR020568">
    <property type="entry name" value="Ribosomal_Su5_D2-typ_SF"/>
</dbReference>
<sequence>MAELYFNDRRVDGRKTTELRTIFCEFLPGLADGSVLLQQGNTKVTASVFGPHPCNVKADEVPDEVYITCQYNRPPFVNTSGSRQKHTHFNKVAAEYAMTIEEVFSALIRGSIYPTAQIDIFIEVLQSDGSEFSTAINAASLALVAAGIEMIGFAVASTVGFYGSRLFADLCRYEENSRVTQVTVACLFGNTDSGANVLTGDFEPSLLPSSLPQHLSGARLLHTRLSSWLPSDKLIILIRGAVEVAKVIHGELAENLRRYVKLSERM</sequence>
<dbReference type="SUPFAM" id="SSF54211">
    <property type="entry name" value="Ribosomal protein S5 domain 2-like"/>
    <property type="match status" value="1"/>
</dbReference>
<name>A0A068Y4Y8_ECHMU</name>
<dbReference type="STRING" id="6211.A0A068Y4Y8"/>
<dbReference type="GO" id="GO:0034475">
    <property type="term" value="P:U4 snRNA 3'-end processing"/>
    <property type="evidence" value="ECO:0007669"/>
    <property type="project" value="TreeGrafter"/>
</dbReference>
<dbReference type="InterPro" id="IPR001247">
    <property type="entry name" value="ExoRNase_PH_dom1"/>
</dbReference>
<dbReference type="eggNOG" id="KOG1068">
    <property type="taxonomic scope" value="Eukaryota"/>
</dbReference>
<dbReference type="OMA" id="ECRINTH"/>
<dbReference type="AlphaFoldDB" id="A0A068Y4Y8"/>
<gene>
    <name evidence="3" type="ORF">EmuJ_000458000</name>
</gene>
<reference evidence="3" key="1">
    <citation type="journal article" date="2013" name="Nature">
        <title>The genomes of four tapeworm species reveal adaptations to parasitism.</title>
        <authorList>
            <person name="Tsai I.J."/>
            <person name="Zarowiecki M."/>
            <person name="Holroyd N."/>
            <person name="Garciarrubio A."/>
            <person name="Sanchez-Flores A."/>
            <person name="Brooks K.L."/>
            <person name="Tracey A."/>
            <person name="Bobes R.J."/>
            <person name="Fragoso G."/>
            <person name="Sciutto E."/>
            <person name="Aslett M."/>
            <person name="Beasley H."/>
            <person name="Bennett H.M."/>
            <person name="Cai J."/>
            <person name="Camicia F."/>
            <person name="Clark R."/>
            <person name="Cucher M."/>
            <person name="De Silva N."/>
            <person name="Day T.A."/>
            <person name="Deplazes P."/>
            <person name="Estrada K."/>
            <person name="Fernandez C."/>
            <person name="Holland P.W."/>
            <person name="Hou J."/>
            <person name="Hu S."/>
            <person name="Huckvale T."/>
            <person name="Hung S.S."/>
            <person name="Kamenetzky L."/>
            <person name="Keane J.A."/>
            <person name="Kiss F."/>
            <person name="Koziol U."/>
            <person name="Lambert O."/>
            <person name="Liu K."/>
            <person name="Luo X."/>
            <person name="Luo Y."/>
            <person name="Macchiaroli N."/>
            <person name="Nichol S."/>
            <person name="Paps J."/>
            <person name="Parkinson J."/>
            <person name="Pouchkina-Stantcheva N."/>
            <person name="Riddiford N."/>
            <person name="Rosenzvit M."/>
            <person name="Salinas G."/>
            <person name="Wasmuth J.D."/>
            <person name="Zamanian M."/>
            <person name="Zheng Y."/>
            <person name="Cai X."/>
            <person name="Soberon X."/>
            <person name="Olson P.D."/>
            <person name="Laclette J.P."/>
            <person name="Brehm K."/>
            <person name="Berriman M."/>
            <person name="Garciarrubio A."/>
            <person name="Bobes R.J."/>
            <person name="Fragoso G."/>
            <person name="Sanchez-Flores A."/>
            <person name="Estrada K."/>
            <person name="Cevallos M.A."/>
            <person name="Morett E."/>
            <person name="Gonzalez V."/>
            <person name="Portillo T."/>
            <person name="Ochoa-Leyva A."/>
            <person name="Jose M.V."/>
            <person name="Sciutto E."/>
            <person name="Landa A."/>
            <person name="Jimenez L."/>
            <person name="Valdes V."/>
            <person name="Carrero J.C."/>
            <person name="Larralde C."/>
            <person name="Morales-Montor J."/>
            <person name="Limon-Lason J."/>
            <person name="Soberon X."/>
            <person name="Laclette J.P."/>
        </authorList>
    </citation>
    <scope>NUCLEOTIDE SEQUENCE [LARGE SCALE GENOMIC DNA]</scope>
</reference>
<dbReference type="Gene3D" id="3.30.230.70">
    <property type="entry name" value="GHMP Kinase, N-terminal domain"/>
    <property type="match status" value="1"/>
</dbReference>
<reference evidence="3" key="2">
    <citation type="submission" date="2015-11" db="EMBL/GenBank/DDBJ databases">
        <authorList>
            <person name="Zhang Y."/>
            <person name="Guo Z."/>
        </authorList>
    </citation>
    <scope>NUCLEOTIDE SEQUENCE</scope>
</reference>
<dbReference type="Pfam" id="PF01138">
    <property type="entry name" value="RNase_PH"/>
    <property type="match status" value="1"/>
</dbReference>
<dbReference type="Proteomes" id="UP000017246">
    <property type="component" value="Unassembled WGS sequence"/>
</dbReference>
<evidence type="ECO:0000313" key="3">
    <source>
        <dbReference type="EMBL" id="CDS37337.1"/>
    </source>
</evidence>
<dbReference type="GO" id="GO:0071028">
    <property type="term" value="P:nuclear mRNA surveillance"/>
    <property type="evidence" value="ECO:0007669"/>
    <property type="project" value="TreeGrafter"/>
</dbReference>
<dbReference type="OrthoDB" id="27298at2759"/>
<dbReference type="GO" id="GO:0003723">
    <property type="term" value="F:RNA binding"/>
    <property type="evidence" value="ECO:0007669"/>
    <property type="project" value="TreeGrafter"/>
</dbReference>
<dbReference type="GO" id="GO:0000177">
    <property type="term" value="C:cytoplasmic exosome (RNase complex)"/>
    <property type="evidence" value="ECO:0007669"/>
    <property type="project" value="TreeGrafter"/>
</dbReference>
<dbReference type="EMBL" id="LN902843">
    <property type="protein sequence ID" value="CDS37337.1"/>
    <property type="molecule type" value="Genomic_DNA"/>
</dbReference>
<protein>
    <submittedName>
        <fullName evidence="3">Exosome complex component RRP41</fullName>
    </submittedName>
</protein>
<proteinExistence type="inferred from homology"/>
<dbReference type="InterPro" id="IPR027408">
    <property type="entry name" value="PNPase/RNase_PH_dom_sf"/>
</dbReference>